<reference evidence="4" key="6">
    <citation type="journal article" date="2017" name="Nat. Commun.">
        <title>Evolutionary dynamics and genomic features of the Elizabethkingia anophelis 2015 to 2016 Wisconsin outbreak strain.</title>
        <authorList>
            <person name="Perrin A."/>
            <person name="Larsonneur E."/>
            <person name="Nicholson A.C."/>
            <person name="Edwards D.J."/>
            <person name="Gundlach K.M."/>
            <person name="Whitney A.M."/>
            <person name="Gulvik C.A."/>
            <person name="Bell M.E."/>
            <person name="Rendueles O."/>
            <person name="Cury J."/>
            <person name="Hugon P."/>
            <person name="Clermont D."/>
            <person name="Enouf V."/>
            <person name="Loparev V."/>
            <person name="Juieng P."/>
            <person name="Monson T."/>
            <person name="Warshauer D."/>
            <person name="Elbadawi L.I."/>
            <person name="Walters M.S."/>
            <person name="Crist M.B."/>
            <person name="Noble-Wang J."/>
            <person name="Borlaug G."/>
            <person name="Rocha E.P.C."/>
            <person name="Criscuolo A."/>
            <person name="Touchon M."/>
            <person name="Davis J.P."/>
            <person name="Holt K.E."/>
            <person name="McQuiston J.R."/>
            <person name="Brisse S."/>
        </authorList>
    </citation>
    <scope>NUCLEOTIDE SEQUENCE</scope>
</reference>
<feature type="compositionally biased region" description="Basic and acidic residues" evidence="1">
    <location>
        <begin position="420"/>
        <end position="430"/>
    </location>
</feature>
<dbReference type="AlphaFoldDB" id="A0A455ZE42"/>
<feature type="region of interest" description="Disordered" evidence="1">
    <location>
        <begin position="349"/>
        <end position="376"/>
    </location>
</feature>
<sequence>MDEQQIQDPQINEPDQLSDIILVMDKEKKVIQAVKGIGKNGKLETVDPKKENESQFMKVDKYGDVFTNFFTNFFRQLKNPTKFSFFKVPETDAIKVAEAIQKHIEHPTTEVEKIMKQYEVKPELEPEQKQSSQNIMETKQTPPEANEYRYKVDSIDWETMTNLGLSKEKLEKMNLLDPLLRGFKTNELVPISLNLGTAITKLDARLSLQPDDKGNTVVAIHGIRKEPNLSYPFFGHEFSKEDKENLLSTGNMGRIVNLTNPKTKEIIPSIISVDRLTNELVALRSSKISIPDEKNGIKLNDQQKQILREGKPLHLEGMISKKGKLFDATLQFNADKRFVEFLFDNGNSNRQDIKQNNSPDPLHAWRGKELSEDQRQKLKEGQVVYMTMIDKKGEPYQGYITFDKEKNKIEFSFDNPEKLKAQAKPTESHKTQIAVNSDGKTNEPTKNINEPLKSAQVAPRNQKQKEQQNKDTKPARSRGKKV</sequence>
<dbReference type="RefSeq" id="WP_058877897.1">
    <property type="nucleotide sequence ID" value="NZ_CP077751.1"/>
</dbReference>
<dbReference type="EMBL" id="BK010598">
    <property type="protein sequence ID" value="DAC75010.1"/>
    <property type="molecule type" value="Genomic_DNA"/>
</dbReference>
<proteinExistence type="predicted"/>
<feature type="compositionally biased region" description="Basic and acidic residues" evidence="1">
    <location>
        <begin position="366"/>
        <end position="376"/>
    </location>
</feature>
<feature type="region of interest" description="Disordered" evidence="1">
    <location>
        <begin position="123"/>
        <end position="144"/>
    </location>
</feature>
<feature type="region of interest" description="Disordered" evidence="1">
    <location>
        <begin position="420"/>
        <end position="482"/>
    </location>
</feature>
<protein>
    <recommendedName>
        <fullName evidence="5">DUF3945 domain-containing protein</fullName>
    </recommendedName>
</protein>
<evidence type="ECO:0000256" key="1">
    <source>
        <dbReference type="SAM" id="MobiDB-lite"/>
    </source>
</evidence>
<feature type="compositionally biased region" description="Polar residues" evidence="1">
    <location>
        <begin position="431"/>
        <end position="448"/>
    </location>
</feature>
<reference evidence="4" key="1">
    <citation type="journal article" date="2014" name="Genome Biol. Evol.">
        <title>Comparative genomic analysis of malaria mosquito vector-associated novel pathogen Elizabethkingia anophelis.</title>
        <authorList>
            <person name="Teo J."/>
            <person name="Tan S.Y."/>
            <person name="Liu Y."/>
            <person name="Tay M."/>
            <person name="Ding Y."/>
            <person name="Li Y."/>
            <person name="Kjelleberg S."/>
            <person name="Givskov M."/>
            <person name="Lin R.T."/>
            <person name="Yang L."/>
        </authorList>
    </citation>
    <scope>NUCLEOTIDE SEQUENCE</scope>
</reference>
<reference evidence="4" key="2">
    <citation type="journal article" date="2014" name="PLoS ONE">
        <title>Insights from the genome annotation of Elizabethkingia anophelis from the malaria vector Anopheles gambiae.</title>
        <authorList>
            <person name="Kukutla P."/>
            <person name="Lindberg B.G."/>
            <person name="Pei D."/>
            <person name="Rayl M."/>
            <person name="Yu W."/>
            <person name="Steritz M."/>
            <person name="Faye I."/>
            <person name="Xu J."/>
        </authorList>
    </citation>
    <scope>NUCLEOTIDE SEQUENCE</scope>
</reference>
<organism evidence="4">
    <name type="scientific">Elizabethkingia anophelis</name>
    <dbReference type="NCBI Taxonomy" id="1117645"/>
    <lineage>
        <taxon>Bacteria</taxon>
        <taxon>Pseudomonadati</taxon>
        <taxon>Bacteroidota</taxon>
        <taxon>Flavobacteriia</taxon>
        <taxon>Flavobacteriales</taxon>
        <taxon>Weeksellaceae</taxon>
        <taxon>Elizabethkingia</taxon>
    </lineage>
</organism>
<reference evidence="4" key="8">
    <citation type="journal article" date="2018" name="J. ISSAAS">
        <title>In Silico Identification of Three Types of Integrative and Conjugative Elements (ICEs) in Elizabethkingia anophelis Strains Isolated from Around the World.</title>
        <authorList>
            <person name="Xu J."/>
            <person name="Pei D."/>
            <person name="Nicholson A."/>
            <person name="Lan Y."/>
            <person name="Xia Q."/>
        </authorList>
    </citation>
    <scope>NUCLEOTIDE SEQUENCE</scope>
</reference>
<evidence type="ECO:0000259" key="2">
    <source>
        <dbReference type="Pfam" id="PF13101"/>
    </source>
</evidence>
<dbReference type="InterPro" id="IPR025222">
    <property type="entry name" value="DUF3945"/>
</dbReference>
<evidence type="ECO:0000259" key="3">
    <source>
        <dbReference type="Pfam" id="PF13351"/>
    </source>
</evidence>
<dbReference type="InterPro" id="IPR025343">
    <property type="entry name" value="DUF4099"/>
</dbReference>
<dbReference type="Pfam" id="PF13101">
    <property type="entry name" value="DUF3945"/>
    <property type="match status" value="2"/>
</dbReference>
<feature type="compositionally biased region" description="Polar residues" evidence="1">
    <location>
        <begin position="129"/>
        <end position="143"/>
    </location>
</feature>
<reference evidence="4" key="3">
    <citation type="journal article" date="2016" name="Genome Announc.">
        <title>Complete Genome Sequences of Four Strains from the 2015-2016 Elizabethkingia anophelis Outbreak.</title>
        <authorList>
            <person name="Nicholson A.C."/>
            <person name="Whitney A.M."/>
            <person name="Emery B.D."/>
            <person name="Bell M.E."/>
            <person name="Gartin J.T."/>
            <person name="Humrighouse B.W."/>
            <person name="Loparev V.N."/>
            <person name="Batra D."/>
            <person name="Sheth M."/>
            <person name="Rowe L.A."/>
            <person name="Juieng P."/>
            <person name="Knipe K."/>
            <person name="Gulvik C."/>
            <person name="McQuiston J.R."/>
        </authorList>
    </citation>
    <scope>NUCLEOTIDE SEQUENCE</scope>
</reference>
<feature type="domain" description="DUF4099" evidence="3">
    <location>
        <begin position="150"/>
        <end position="232"/>
    </location>
</feature>
<feature type="compositionally biased region" description="Basic and acidic residues" evidence="1">
    <location>
        <begin position="463"/>
        <end position="474"/>
    </location>
</feature>
<dbReference type="Pfam" id="PF13351">
    <property type="entry name" value="DUF4099"/>
    <property type="match status" value="1"/>
</dbReference>
<reference evidence="4" key="7">
    <citation type="journal article" date="2017" name="Sci. Rep.">
        <title>Genomic features, phylogenetic relationships, and comparative genomics of Elizabethkingia anophelis strain EM361-97 isolated in Taiwan.</title>
        <authorList>
            <person name="Lin J.N."/>
            <person name="Lai C.H."/>
            <person name="Yang C.H."/>
            <person name="Huang Y.H."/>
            <person name="Lin H.H."/>
        </authorList>
    </citation>
    <scope>NUCLEOTIDE SEQUENCE</scope>
</reference>
<feature type="domain" description="DUF3945" evidence="2">
    <location>
        <begin position="367"/>
        <end position="414"/>
    </location>
</feature>
<feature type="compositionally biased region" description="Polar residues" evidence="1">
    <location>
        <begin position="349"/>
        <end position="359"/>
    </location>
</feature>
<feature type="domain" description="DUF3945" evidence="2">
    <location>
        <begin position="291"/>
        <end position="344"/>
    </location>
</feature>
<evidence type="ECO:0000313" key="4">
    <source>
        <dbReference type="EMBL" id="DAC75010.1"/>
    </source>
</evidence>
<evidence type="ECO:0008006" key="5">
    <source>
        <dbReference type="Google" id="ProtNLM"/>
    </source>
</evidence>
<accession>A0A455ZE42</accession>
<reference evidence="4" key="4">
    <citation type="journal article" date="2016" name="Sci. Rep.">
        <title>Genomic epidemiology and global diversity of the emerging bacterial pathogen Elizabethkingia anophelis.</title>
        <authorList>
            <person name="Breurec S."/>
            <person name="Criscuolo A."/>
            <person name="Diancourt L."/>
            <person name="Rendueles O."/>
            <person name="Vandenbogaert M."/>
            <person name="Passet V."/>
            <person name="Caro V."/>
            <person name="Rocha E.P."/>
            <person name="Touchon M."/>
            <person name="Brisse S."/>
        </authorList>
    </citation>
    <scope>NUCLEOTIDE SEQUENCE</scope>
</reference>
<name>A0A455ZE42_9FLAO</name>
<reference evidence="4" key="5">
    <citation type="journal article" date="2017" name="Genome Announc.">
        <title>Complete Circularized Genome Sequences of Four Strains of Elizabethkingia anophelis, Including Two Novel Strains Isolated from Wild-Caught Anopheles sinensis.</title>
        <authorList>
            <person name="Pei D."/>
            <person name="Nicholson A.C."/>
            <person name="Jiang J."/>
            <person name="Chen H."/>
            <person name="Whitney A.M."/>
            <person name="Villarma A."/>
            <person name="Bell M."/>
            <person name="Humrighouse B."/>
            <person name="Rowe L.A."/>
            <person name="Sheth M."/>
            <person name="Batra D."/>
            <person name="Juieng P."/>
            <person name="Loparev V.N."/>
            <person name="McQuiston J.R."/>
            <person name="Lan Y."/>
            <person name="Ma Y."/>
            <person name="Xu J."/>
        </authorList>
    </citation>
    <scope>NUCLEOTIDE SEQUENCE</scope>
</reference>